<gene>
    <name evidence="1" type="ORF">AFK24_12340</name>
</gene>
<reference evidence="1 2" key="1">
    <citation type="submission" date="2015-07" db="EMBL/GenBank/DDBJ databases">
        <title>Draft genome sequence of a diazotrophic, plant growth-promoting rhizobacterium of the Pseudomonas syringae complex.</title>
        <authorList>
            <person name="Patten C.L."/>
            <person name="Jeong H."/>
        </authorList>
    </citation>
    <scope>NUCLEOTIDE SEQUENCE [LARGE SCALE GENOMIC DNA]</scope>
    <source>
        <strain evidence="1 2">GR12-2</strain>
    </source>
</reference>
<proteinExistence type="predicted"/>
<dbReference type="EMBL" id="LGSI01000040">
    <property type="protein sequence ID" value="OCR24902.1"/>
    <property type="molecule type" value="Genomic_DNA"/>
</dbReference>
<name>A0A1C7Z4C3_PSESX</name>
<dbReference type="AlphaFoldDB" id="A0A1C7Z4C3"/>
<accession>A0A1C7Z4C3</accession>
<evidence type="ECO:0000313" key="1">
    <source>
        <dbReference type="EMBL" id="OCR24902.1"/>
    </source>
</evidence>
<evidence type="ECO:0000313" key="2">
    <source>
        <dbReference type="Proteomes" id="UP000093104"/>
    </source>
</evidence>
<organism evidence="1 2">
    <name type="scientific">Pseudomonas syringae</name>
    <dbReference type="NCBI Taxonomy" id="317"/>
    <lineage>
        <taxon>Bacteria</taxon>
        <taxon>Pseudomonadati</taxon>
        <taxon>Pseudomonadota</taxon>
        <taxon>Gammaproteobacteria</taxon>
        <taxon>Pseudomonadales</taxon>
        <taxon>Pseudomonadaceae</taxon>
        <taxon>Pseudomonas</taxon>
    </lineage>
</organism>
<comment type="caution">
    <text evidence="1">The sequence shown here is derived from an EMBL/GenBank/DDBJ whole genome shotgun (WGS) entry which is preliminary data.</text>
</comment>
<dbReference type="Proteomes" id="UP000093104">
    <property type="component" value="Unassembled WGS sequence"/>
</dbReference>
<sequence>MVVPPVQAQHAGWKASLTKCWRAVGYIFVIDPAAVANDKNVIRRSWFSAGCGVMIAVSNLHIQTLPRNHS</sequence>
<protein>
    <submittedName>
        <fullName evidence="1">Uncharacterized protein</fullName>
    </submittedName>
</protein>